<reference evidence="2 3" key="1">
    <citation type="submission" date="2016-08" db="EMBL/GenBank/DDBJ databases">
        <authorList>
            <person name="Seilhamer J.J."/>
        </authorList>
    </citation>
    <scope>NUCLEOTIDE SEQUENCE [LARGE SCALE GENOMIC DNA]</scope>
    <source>
        <strain evidence="2">Buetzberg</strain>
    </source>
</reference>
<protein>
    <recommendedName>
        <fullName evidence="4">DUF4388 domain-containing protein</fullName>
    </recommendedName>
</protein>
<dbReference type="InterPro" id="IPR019249">
    <property type="entry name" value="DUF2226"/>
</dbReference>
<dbReference type="AlphaFoldDB" id="A0A1D3L3S0"/>
<dbReference type="OrthoDB" id="71386at2157"/>
<evidence type="ECO:0000313" key="3">
    <source>
        <dbReference type="Proteomes" id="UP000094707"/>
    </source>
</evidence>
<feature type="compositionally biased region" description="Polar residues" evidence="1">
    <location>
        <begin position="202"/>
        <end position="217"/>
    </location>
</feature>
<evidence type="ECO:0000313" key="2">
    <source>
        <dbReference type="EMBL" id="SCG86120.1"/>
    </source>
</evidence>
<dbReference type="PATRIC" id="fig|129848.4.peg.1598"/>
<name>A0A1D3L3S0_9EURY</name>
<dbReference type="GeneID" id="30412404"/>
<gene>
    <name evidence="2" type="ORF">MCBB_1565</name>
</gene>
<dbReference type="Pfam" id="PF09987">
    <property type="entry name" value="DUF2226"/>
    <property type="match status" value="1"/>
</dbReference>
<dbReference type="STRING" id="118062.MCBB_1565"/>
<feature type="compositionally biased region" description="Basic and acidic residues" evidence="1">
    <location>
        <begin position="123"/>
        <end position="149"/>
    </location>
</feature>
<feature type="compositionally biased region" description="Low complexity" evidence="1">
    <location>
        <begin position="176"/>
        <end position="195"/>
    </location>
</feature>
<keyword evidence="3" id="KW-1185">Reference proteome</keyword>
<proteinExistence type="predicted"/>
<dbReference type="KEGG" id="mcub:MCBB_1565"/>
<accession>A0A1D3L3S0</accession>
<evidence type="ECO:0000256" key="1">
    <source>
        <dbReference type="SAM" id="MobiDB-lite"/>
    </source>
</evidence>
<evidence type="ECO:0008006" key="4">
    <source>
        <dbReference type="Google" id="ProtNLM"/>
    </source>
</evidence>
<feature type="region of interest" description="Disordered" evidence="1">
    <location>
        <begin position="123"/>
        <end position="249"/>
    </location>
</feature>
<organism evidence="2 3">
    <name type="scientific">Methanobacterium congolense</name>
    <dbReference type="NCBI Taxonomy" id="118062"/>
    <lineage>
        <taxon>Archaea</taxon>
        <taxon>Methanobacteriati</taxon>
        <taxon>Methanobacteriota</taxon>
        <taxon>Methanomada group</taxon>
        <taxon>Methanobacteria</taxon>
        <taxon>Methanobacteriales</taxon>
        <taxon>Methanobacteriaceae</taxon>
        <taxon>Methanobacterium</taxon>
    </lineage>
</organism>
<feature type="compositionally biased region" description="Acidic residues" evidence="1">
    <location>
        <begin position="222"/>
        <end position="233"/>
    </location>
</feature>
<dbReference type="EMBL" id="LT607756">
    <property type="protein sequence ID" value="SCG86120.1"/>
    <property type="molecule type" value="Genomic_DNA"/>
</dbReference>
<dbReference type="Proteomes" id="UP000094707">
    <property type="component" value="Chromosome I"/>
</dbReference>
<sequence>MELPITKPSMVSYADQIDFNQLVGELSKNKHNGFIRVTHGSEDGYLLFKEGEQIAASYDTYSKLDALEKIRSVTENDRTLVEVFDIKKSQIDFLLDLNKHYIINLKSETDDLLSELQTSRGYKEVEENKETTALKLDEPPELDELKTEAVETIEEPEIQFPNTESPDKSPDTNEISVTDTSVSEVESVPEETSATPDGTADSEPSTSDASNTNSLDTKTIEDDVDELEPETEVSETASQSEEVSEPEVPLDRLDLLKKYGIKEVKEEDVENLLDTYKGGSVDEGDVEKIELTLMNKIKKSVLGLPKIRGAEVMVFLDNTNGLSGHVNIIIESESQGFLSKLRGDSKDADNLKRQIINISQIEIRKSFRKYPEIVDEFDVNVEMN</sequence>
<dbReference type="RefSeq" id="WP_071907210.1">
    <property type="nucleotide sequence ID" value="NZ_LT607756.1"/>
</dbReference>